<evidence type="ECO:0000256" key="1">
    <source>
        <dbReference type="ARBA" id="ARBA00022491"/>
    </source>
</evidence>
<dbReference type="InterPro" id="IPR001647">
    <property type="entry name" value="HTH_TetR"/>
</dbReference>
<dbReference type="InterPro" id="IPR004111">
    <property type="entry name" value="Repressor_TetR_C"/>
</dbReference>
<sequence>MVESERDDEAMPAFPWDTAPRKRTAPPRVPLTRRRIIDAAFAVLDREGYDRLSMRQVAGELGVAVSALYAHVKSKEDLLQQMYLRLFEELHLPEPDPERWQEQIKEYAREARTRLLAHRDMAKISMSSLPFGPEMLPAVEALIALFRTAGLPVRVAAAAGDMLSTFIDGFAYSEAMWEERRRGTEAQSWEEMRETLQTYFDALPTDRFPHLSAIGNQMFTEDNDARFDLGLDIIIRGLASYAERDAS</sequence>
<evidence type="ECO:0000256" key="6">
    <source>
        <dbReference type="SAM" id="MobiDB-lite"/>
    </source>
</evidence>
<keyword evidence="1" id="KW-0678">Repressor</keyword>
<dbReference type="SUPFAM" id="SSF46689">
    <property type="entry name" value="Homeodomain-like"/>
    <property type="match status" value="1"/>
</dbReference>
<dbReference type="Pfam" id="PF02909">
    <property type="entry name" value="TetR_C_1"/>
    <property type="match status" value="1"/>
</dbReference>
<feature type="region of interest" description="Disordered" evidence="6">
    <location>
        <begin position="1"/>
        <end position="27"/>
    </location>
</feature>
<organism evidence="8 9">
    <name type="scientific">Sphaerisporangium krabiense</name>
    <dbReference type="NCBI Taxonomy" id="763782"/>
    <lineage>
        <taxon>Bacteria</taxon>
        <taxon>Bacillati</taxon>
        <taxon>Actinomycetota</taxon>
        <taxon>Actinomycetes</taxon>
        <taxon>Streptosporangiales</taxon>
        <taxon>Streptosporangiaceae</taxon>
        <taxon>Sphaerisporangium</taxon>
    </lineage>
</organism>
<dbReference type="GO" id="GO:0003700">
    <property type="term" value="F:DNA-binding transcription factor activity"/>
    <property type="evidence" value="ECO:0007669"/>
    <property type="project" value="TreeGrafter"/>
</dbReference>
<dbReference type="Gene3D" id="1.10.357.10">
    <property type="entry name" value="Tetracycline Repressor, domain 2"/>
    <property type="match status" value="1"/>
</dbReference>
<gene>
    <name evidence="8" type="ORF">BJ981_003532</name>
</gene>
<keyword evidence="2" id="KW-0805">Transcription regulation</keyword>
<dbReference type="GO" id="GO:0000976">
    <property type="term" value="F:transcription cis-regulatory region binding"/>
    <property type="evidence" value="ECO:0007669"/>
    <property type="project" value="TreeGrafter"/>
</dbReference>
<evidence type="ECO:0000256" key="5">
    <source>
        <dbReference type="PROSITE-ProRule" id="PRU00335"/>
    </source>
</evidence>
<dbReference type="PANTHER" id="PTHR30055">
    <property type="entry name" value="HTH-TYPE TRANSCRIPTIONAL REGULATOR RUTR"/>
    <property type="match status" value="1"/>
</dbReference>
<dbReference type="PRINTS" id="PR00400">
    <property type="entry name" value="TETREPRESSOR"/>
</dbReference>
<dbReference type="AlphaFoldDB" id="A0A7W9DQX3"/>
<evidence type="ECO:0000313" key="8">
    <source>
        <dbReference type="EMBL" id="MBB5627833.1"/>
    </source>
</evidence>
<dbReference type="InterPro" id="IPR003012">
    <property type="entry name" value="Tet_transcr_reg_TetR"/>
</dbReference>
<dbReference type="Proteomes" id="UP000588112">
    <property type="component" value="Unassembled WGS sequence"/>
</dbReference>
<dbReference type="PRINTS" id="PR00455">
    <property type="entry name" value="HTHTETR"/>
</dbReference>
<proteinExistence type="predicted"/>
<evidence type="ECO:0000313" key="9">
    <source>
        <dbReference type="Proteomes" id="UP000588112"/>
    </source>
</evidence>
<evidence type="ECO:0000256" key="4">
    <source>
        <dbReference type="ARBA" id="ARBA00023163"/>
    </source>
</evidence>
<keyword evidence="9" id="KW-1185">Reference proteome</keyword>
<dbReference type="SUPFAM" id="SSF48498">
    <property type="entry name" value="Tetracyclin repressor-like, C-terminal domain"/>
    <property type="match status" value="1"/>
</dbReference>
<dbReference type="GO" id="GO:0045892">
    <property type="term" value="P:negative regulation of DNA-templated transcription"/>
    <property type="evidence" value="ECO:0007669"/>
    <property type="project" value="InterPro"/>
</dbReference>
<feature type="DNA-binding region" description="H-T-H motif" evidence="5">
    <location>
        <begin position="53"/>
        <end position="72"/>
    </location>
</feature>
<dbReference type="InterPro" id="IPR009057">
    <property type="entry name" value="Homeodomain-like_sf"/>
</dbReference>
<keyword evidence="3 5" id="KW-0238">DNA-binding</keyword>
<comment type="caution">
    <text evidence="8">The sequence shown here is derived from an EMBL/GenBank/DDBJ whole genome shotgun (WGS) entry which is preliminary data.</text>
</comment>
<reference evidence="8 9" key="1">
    <citation type="submission" date="2020-08" db="EMBL/GenBank/DDBJ databases">
        <title>Sequencing the genomes of 1000 actinobacteria strains.</title>
        <authorList>
            <person name="Klenk H.-P."/>
        </authorList>
    </citation>
    <scope>NUCLEOTIDE SEQUENCE [LARGE SCALE GENOMIC DNA]</scope>
    <source>
        <strain evidence="8 9">DSM 45790</strain>
    </source>
</reference>
<dbReference type="InterPro" id="IPR036271">
    <property type="entry name" value="Tet_transcr_reg_TetR-rel_C_sf"/>
</dbReference>
<dbReference type="PANTHER" id="PTHR30055:SF151">
    <property type="entry name" value="TRANSCRIPTIONAL REGULATORY PROTEIN"/>
    <property type="match status" value="1"/>
</dbReference>
<evidence type="ECO:0000256" key="3">
    <source>
        <dbReference type="ARBA" id="ARBA00023125"/>
    </source>
</evidence>
<accession>A0A7W9DQX3</accession>
<dbReference type="EMBL" id="JACHBR010000001">
    <property type="protein sequence ID" value="MBB5627833.1"/>
    <property type="molecule type" value="Genomic_DNA"/>
</dbReference>
<evidence type="ECO:0000256" key="2">
    <source>
        <dbReference type="ARBA" id="ARBA00023015"/>
    </source>
</evidence>
<name>A0A7W9DQX3_9ACTN</name>
<feature type="compositionally biased region" description="Acidic residues" evidence="6">
    <location>
        <begin position="1"/>
        <end position="10"/>
    </location>
</feature>
<dbReference type="InterPro" id="IPR050109">
    <property type="entry name" value="HTH-type_TetR-like_transc_reg"/>
</dbReference>
<dbReference type="Pfam" id="PF00440">
    <property type="entry name" value="TetR_N"/>
    <property type="match status" value="1"/>
</dbReference>
<keyword evidence="4" id="KW-0804">Transcription</keyword>
<dbReference type="GO" id="GO:0046677">
    <property type="term" value="P:response to antibiotic"/>
    <property type="evidence" value="ECO:0007669"/>
    <property type="project" value="InterPro"/>
</dbReference>
<feature type="domain" description="HTH tetR-type" evidence="7">
    <location>
        <begin position="30"/>
        <end position="90"/>
    </location>
</feature>
<protein>
    <submittedName>
        <fullName evidence="8">AcrR family transcriptional regulator</fullName>
    </submittedName>
</protein>
<dbReference type="RefSeq" id="WP_184612434.1">
    <property type="nucleotide sequence ID" value="NZ_BOOS01000015.1"/>
</dbReference>
<dbReference type="PROSITE" id="PS50977">
    <property type="entry name" value="HTH_TETR_2"/>
    <property type="match status" value="1"/>
</dbReference>
<evidence type="ECO:0000259" key="7">
    <source>
        <dbReference type="PROSITE" id="PS50977"/>
    </source>
</evidence>